<feature type="signal peptide" evidence="1">
    <location>
        <begin position="1"/>
        <end position="33"/>
    </location>
</feature>
<protein>
    <submittedName>
        <fullName evidence="3">ThuA domain-containing protein</fullName>
    </submittedName>
</protein>
<feature type="chain" id="PRO_5016893519" evidence="1">
    <location>
        <begin position="34"/>
        <end position="265"/>
    </location>
</feature>
<dbReference type="OrthoDB" id="109511at2"/>
<accession>A0A371RKP6</accession>
<dbReference type="EMBL" id="QUQO01000001">
    <property type="protein sequence ID" value="RFB06027.1"/>
    <property type="molecule type" value="Genomic_DNA"/>
</dbReference>
<dbReference type="InterPro" id="IPR029062">
    <property type="entry name" value="Class_I_gatase-like"/>
</dbReference>
<dbReference type="PROSITE" id="PS51257">
    <property type="entry name" value="PROKAR_LIPOPROTEIN"/>
    <property type="match status" value="1"/>
</dbReference>
<dbReference type="InParanoid" id="A0A371RKP6"/>
<dbReference type="Pfam" id="PF06283">
    <property type="entry name" value="ThuA"/>
    <property type="match status" value="1"/>
</dbReference>
<evidence type="ECO:0000259" key="2">
    <source>
        <dbReference type="Pfam" id="PF06283"/>
    </source>
</evidence>
<comment type="caution">
    <text evidence="3">The sequence shown here is derived from an EMBL/GenBank/DDBJ whole genome shotgun (WGS) entry which is preliminary data.</text>
</comment>
<dbReference type="AlphaFoldDB" id="A0A371RKP6"/>
<dbReference type="Proteomes" id="UP000264589">
    <property type="component" value="Unassembled WGS sequence"/>
</dbReference>
<dbReference type="Gene3D" id="3.40.50.880">
    <property type="match status" value="1"/>
</dbReference>
<evidence type="ECO:0000313" key="4">
    <source>
        <dbReference type="Proteomes" id="UP000264589"/>
    </source>
</evidence>
<dbReference type="InterPro" id="IPR029010">
    <property type="entry name" value="ThuA-like"/>
</dbReference>
<keyword evidence="4" id="KW-1185">Reference proteome</keyword>
<sequence length="265" mass="28921">MGLRSDTKMLGKRTPLFLLPILMLLAACGGPSAQETPAAADKPHILIFSHSTGWRHKSIEPGVAAMTAMLEAEGYRVTASEDPEIFSTEGLADIDALMLINTTSNSREPGGEWWVGDRRMAFQAFVQNGGGVIGIHGASDSHYNWTWYGKLIGGYFESHPPGTPRGELSVINASQTSTEGLPTNFSRVDEWYYIKDYNPAVTLLVTLDPASIGEADANPNPISWQHEFNGGRVFYTSMGHTAETYTEDIFQQHVLGGVKWVTAAE</sequence>
<name>A0A371RKP6_9PROT</name>
<dbReference type="RefSeq" id="WP_116392660.1">
    <property type="nucleotide sequence ID" value="NZ_QUQO01000001.1"/>
</dbReference>
<organism evidence="3 4">
    <name type="scientific">Parvularcula marina</name>
    <dbReference type="NCBI Taxonomy" id="2292771"/>
    <lineage>
        <taxon>Bacteria</taxon>
        <taxon>Pseudomonadati</taxon>
        <taxon>Pseudomonadota</taxon>
        <taxon>Alphaproteobacteria</taxon>
        <taxon>Parvularculales</taxon>
        <taxon>Parvularculaceae</taxon>
        <taxon>Parvularcula</taxon>
    </lineage>
</organism>
<reference evidence="3 4" key="1">
    <citation type="submission" date="2018-08" db="EMBL/GenBank/DDBJ databases">
        <title>Parvularcula sp. SM1705, isolated from surface water of the South Sea China.</title>
        <authorList>
            <person name="Sun L."/>
        </authorList>
    </citation>
    <scope>NUCLEOTIDE SEQUENCE [LARGE SCALE GENOMIC DNA]</scope>
    <source>
        <strain evidence="3 4">SM1705</strain>
    </source>
</reference>
<evidence type="ECO:0000256" key="1">
    <source>
        <dbReference type="SAM" id="SignalP"/>
    </source>
</evidence>
<feature type="domain" description="ThuA-like" evidence="2">
    <location>
        <begin position="45"/>
        <end position="261"/>
    </location>
</feature>
<dbReference type="PANTHER" id="PTHR40469:SF2">
    <property type="entry name" value="GALACTOSE-BINDING DOMAIN-LIKE SUPERFAMILY PROTEIN"/>
    <property type="match status" value="1"/>
</dbReference>
<dbReference type="SUPFAM" id="SSF52317">
    <property type="entry name" value="Class I glutamine amidotransferase-like"/>
    <property type="match status" value="1"/>
</dbReference>
<dbReference type="PANTHER" id="PTHR40469">
    <property type="entry name" value="SECRETED GLYCOSYL HYDROLASE"/>
    <property type="match status" value="1"/>
</dbReference>
<gene>
    <name evidence="3" type="ORF">DX908_12605</name>
</gene>
<evidence type="ECO:0000313" key="3">
    <source>
        <dbReference type="EMBL" id="RFB06027.1"/>
    </source>
</evidence>
<proteinExistence type="predicted"/>
<keyword evidence="1" id="KW-0732">Signal</keyword>